<keyword evidence="3" id="KW-0187">Copper transport</keyword>
<keyword evidence="1" id="KW-0813">Transport</keyword>
<comment type="similarity">
    <text evidence="7">Belongs to the ATX1 family.</text>
</comment>
<dbReference type="SUPFAM" id="SSF55008">
    <property type="entry name" value="HMA, heavy metal-associated domain"/>
    <property type="match status" value="1"/>
</dbReference>
<evidence type="ECO:0000256" key="3">
    <source>
        <dbReference type="ARBA" id="ARBA00022796"/>
    </source>
</evidence>
<dbReference type="Pfam" id="PF00403">
    <property type="entry name" value="HMA"/>
    <property type="match status" value="1"/>
</dbReference>
<dbReference type="InterPro" id="IPR036163">
    <property type="entry name" value="HMA_dom_sf"/>
</dbReference>
<keyword evidence="10" id="KW-1185">Reference proteome</keyword>
<accession>A0AAD3DDB6</accession>
<dbReference type="AlphaFoldDB" id="A0AAD3DDB6"/>
<keyword evidence="5" id="KW-0406">Ion transport</keyword>
<dbReference type="CDD" id="cd00371">
    <property type="entry name" value="HMA"/>
    <property type="match status" value="1"/>
</dbReference>
<evidence type="ECO:0000256" key="1">
    <source>
        <dbReference type="ARBA" id="ARBA00022448"/>
    </source>
</evidence>
<keyword evidence="4" id="KW-0186">Copper</keyword>
<dbReference type="EMBL" id="BLLK01000069">
    <property type="protein sequence ID" value="GFH60880.1"/>
    <property type="molecule type" value="Genomic_DNA"/>
</dbReference>
<evidence type="ECO:0000256" key="4">
    <source>
        <dbReference type="ARBA" id="ARBA00023008"/>
    </source>
</evidence>
<keyword evidence="6" id="KW-0143">Chaperone</keyword>
<dbReference type="GO" id="GO:0016531">
    <property type="term" value="F:copper chaperone activity"/>
    <property type="evidence" value="ECO:0007669"/>
    <property type="project" value="TreeGrafter"/>
</dbReference>
<feature type="domain" description="HMA" evidence="8">
    <location>
        <begin position="1"/>
        <end position="70"/>
    </location>
</feature>
<comment type="caution">
    <text evidence="9">The sequence shown here is derived from an EMBL/GenBank/DDBJ whole genome shotgun (WGS) entry which is preliminary data.</text>
</comment>
<dbReference type="InterPro" id="IPR006121">
    <property type="entry name" value="HMA_dom"/>
</dbReference>
<evidence type="ECO:0000313" key="9">
    <source>
        <dbReference type="EMBL" id="GFH60880.1"/>
    </source>
</evidence>
<evidence type="ECO:0000256" key="2">
    <source>
        <dbReference type="ARBA" id="ARBA00022723"/>
    </source>
</evidence>
<gene>
    <name evidence="9" type="ORF">CTEN210_17356</name>
</gene>
<organism evidence="9 10">
    <name type="scientific">Chaetoceros tenuissimus</name>
    <dbReference type="NCBI Taxonomy" id="426638"/>
    <lineage>
        <taxon>Eukaryota</taxon>
        <taxon>Sar</taxon>
        <taxon>Stramenopiles</taxon>
        <taxon>Ochrophyta</taxon>
        <taxon>Bacillariophyta</taxon>
        <taxon>Coscinodiscophyceae</taxon>
        <taxon>Chaetocerotophycidae</taxon>
        <taxon>Chaetocerotales</taxon>
        <taxon>Chaetocerotaceae</taxon>
        <taxon>Chaetoceros</taxon>
    </lineage>
</organism>
<dbReference type="Gene3D" id="3.30.70.100">
    <property type="match status" value="1"/>
</dbReference>
<dbReference type="Proteomes" id="UP001054902">
    <property type="component" value="Unassembled WGS sequence"/>
</dbReference>
<keyword evidence="2" id="KW-0479">Metal-binding</keyword>
<dbReference type="PANTHER" id="PTHR46365">
    <property type="entry name" value="COPPER TRANSPORT PROTEIN ATOX1"/>
    <property type="match status" value="1"/>
</dbReference>
<dbReference type="PROSITE" id="PS50846">
    <property type="entry name" value="HMA_2"/>
    <property type="match status" value="1"/>
</dbReference>
<dbReference type="GO" id="GO:0006825">
    <property type="term" value="P:copper ion transport"/>
    <property type="evidence" value="ECO:0007669"/>
    <property type="project" value="UniProtKB-KW"/>
</dbReference>
<reference evidence="9 10" key="1">
    <citation type="journal article" date="2021" name="Sci. Rep.">
        <title>The genome of the diatom Chaetoceros tenuissimus carries an ancient integrated fragment of an extant virus.</title>
        <authorList>
            <person name="Hongo Y."/>
            <person name="Kimura K."/>
            <person name="Takaki Y."/>
            <person name="Yoshida Y."/>
            <person name="Baba S."/>
            <person name="Kobayashi G."/>
            <person name="Nagasaki K."/>
            <person name="Hano T."/>
            <person name="Tomaru Y."/>
        </authorList>
    </citation>
    <scope>NUCLEOTIDE SEQUENCE [LARGE SCALE GENOMIC DNA]</scope>
    <source>
        <strain evidence="9 10">NIES-3715</strain>
    </source>
</reference>
<dbReference type="GO" id="GO:0046872">
    <property type="term" value="F:metal ion binding"/>
    <property type="evidence" value="ECO:0007669"/>
    <property type="project" value="UniProtKB-KW"/>
</dbReference>
<protein>
    <submittedName>
        <fullName evidence="9">Copper chaperone-like protein</fullName>
    </submittedName>
</protein>
<dbReference type="InterPro" id="IPR051881">
    <property type="entry name" value="Copper_transport_ATOX1-like"/>
</dbReference>
<evidence type="ECO:0000256" key="6">
    <source>
        <dbReference type="ARBA" id="ARBA00023186"/>
    </source>
</evidence>
<proteinExistence type="inferred from homology"/>
<evidence type="ECO:0000259" key="8">
    <source>
        <dbReference type="PROSITE" id="PS50846"/>
    </source>
</evidence>
<dbReference type="GO" id="GO:0005829">
    <property type="term" value="C:cytosol"/>
    <property type="evidence" value="ECO:0007669"/>
    <property type="project" value="TreeGrafter"/>
</dbReference>
<evidence type="ECO:0000256" key="5">
    <source>
        <dbReference type="ARBA" id="ARBA00023065"/>
    </source>
</evidence>
<evidence type="ECO:0000256" key="7">
    <source>
        <dbReference type="ARBA" id="ARBA00038171"/>
    </source>
</evidence>
<sequence>MPELALEVGMTCEGCAGAIKRILGKMDGVTNVETNVEEKSVKVTADEGVTAEQCAEKLAKWSAASGKYVKVP</sequence>
<dbReference type="PANTHER" id="PTHR46365:SF1">
    <property type="entry name" value="COPPER TRANSPORT PROTEIN ATOX1"/>
    <property type="match status" value="1"/>
</dbReference>
<name>A0AAD3DDB6_9STRA</name>
<evidence type="ECO:0000313" key="10">
    <source>
        <dbReference type="Proteomes" id="UP001054902"/>
    </source>
</evidence>